<evidence type="ECO:0000313" key="9">
    <source>
        <dbReference type="EMBL" id="RVU34586.1"/>
    </source>
</evidence>
<evidence type="ECO:0000259" key="8">
    <source>
        <dbReference type="PROSITE" id="PS50109"/>
    </source>
</evidence>
<dbReference type="InterPro" id="IPR003594">
    <property type="entry name" value="HATPase_dom"/>
</dbReference>
<feature type="transmembrane region" description="Helical" evidence="7">
    <location>
        <begin position="21"/>
        <end position="40"/>
    </location>
</feature>
<evidence type="ECO:0000256" key="2">
    <source>
        <dbReference type="ARBA" id="ARBA00012438"/>
    </source>
</evidence>
<dbReference type="SUPFAM" id="SSF47384">
    <property type="entry name" value="Homodimeric domain of signal transducing histidine kinase"/>
    <property type="match status" value="1"/>
</dbReference>
<keyword evidence="4" id="KW-0808">Transferase</keyword>
<reference evidence="10" key="1">
    <citation type="submission" date="2019-01" db="EMBL/GenBank/DDBJ databases">
        <title>Gri0909 isolated from a small marine red alga.</title>
        <authorList>
            <person name="Kim J."/>
            <person name="Jeong S.E."/>
            <person name="Jeon C.O."/>
        </authorList>
    </citation>
    <scope>NUCLEOTIDE SEQUENCE [LARGE SCALE GENOMIC DNA]</scope>
    <source>
        <strain evidence="10">Gri0909</strain>
    </source>
</reference>
<keyword evidence="7" id="KW-0472">Membrane</keyword>
<dbReference type="Gene3D" id="3.30.565.10">
    <property type="entry name" value="Histidine kinase-like ATPase, C-terminal domain"/>
    <property type="match status" value="1"/>
</dbReference>
<evidence type="ECO:0000256" key="5">
    <source>
        <dbReference type="ARBA" id="ARBA00022777"/>
    </source>
</evidence>
<dbReference type="AlphaFoldDB" id="A0A437QJA4"/>
<dbReference type="Pfam" id="PF02518">
    <property type="entry name" value="HATPase_c"/>
    <property type="match status" value="1"/>
</dbReference>
<keyword evidence="10" id="KW-1185">Reference proteome</keyword>
<comment type="caution">
    <text evidence="9">The sequence shown here is derived from an EMBL/GenBank/DDBJ whole genome shotgun (WGS) entry which is preliminary data.</text>
</comment>
<dbReference type="SMART" id="SM00388">
    <property type="entry name" value="HisKA"/>
    <property type="match status" value="1"/>
</dbReference>
<comment type="catalytic activity">
    <reaction evidence="1">
        <text>ATP + protein L-histidine = ADP + protein N-phospho-L-histidine.</text>
        <dbReference type="EC" id="2.7.13.3"/>
    </reaction>
</comment>
<feature type="domain" description="Histidine kinase" evidence="8">
    <location>
        <begin position="247"/>
        <end position="466"/>
    </location>
</feature>
<dbReference type="CDD" id="cd00082">
    <property type="entry name" value="HisKA"/>
    <property type="match status" value="1"/>
</dbReference>
<evidence type="ECO:0000256" key="6">
    <source>
        <dbReference type="ARBA" id="ARBA00023012"/>
    </source>
</evidence>
<proteinExistence type="predicted"/>
<dbReference type="InterPro" id="IPR003661">
    <property type="entry name" value="HisK_dim/P_dom"/>
</dbReference>
<dbReference type="PRINTS" id="PR00344">
    <property type="entry name" value="BCTRLSENSOR"/>
</dbReference>
<keyword evidence="3" id="KW-0597">Phosphoprotein</keyword>
<dbReference type="InterPro" id="IPR050736">
    <property type="entry name" value="Sensor_HK_Regulatory"/>
</dbReference>
<evidence type="ECO:0000256" key="1">
    <source>
        <dbReference type="ARBA" id="ARBA00000085"/>
    </source>
</evidence>
<name>A0A437QJA4_9PROT</name>
<dbReference type="InterPro" id="IPR004358">
    <property type="entry name" value="Sig_transdc_His_kin-like_C"/>
</dbReference>
<dbReference type="SUPFAM" id="SSF55874">
    <property type="entry name" value="ATPase domain of HSP90 chaperone/DNA topoisomerase II/histidine kinase"/>
    <property type="match status" value="1"/>
</dbReference>
<keyword evidence="7" id="KW-0812">Transmembrane</keyword>
<protein>
    <recommendedName>
        <fullName evidence="2">histidine kinase</fullName>
        <ecNumber evidence="2">2.7.13.3</ecNumber>
    </recommendedName>
</protein>
<evidence type="ECO:0000313" key="10">
    <source>
        <dbReference type="Proteomes" id="UP000287447"/>
    </source>
</evidence>
<dbReference type="InterPro" id="IPR036097">
    <property type="entry name" value="HisK_dim/P_sf"/>
</dbReference>
<dbReference type="PANTHER" id="PTHR43711">
    <property type="entry name" value="TWO-COMPONENT HISTIDINE KINASE"/>
    <property type="match status" value="1"/>
</dbReference>
<keyword evidence="5" id="KW-0418">Kinase</keyword>
<evidence type="ECO:0000256" key="3">
    <source>
        <dbReference type="ARBA" id="ARBA00022553"/>
    </source>
</evidence>
<dbReference type="Pfam" id="PF00512">
    <property type="entry name" value="HisKA"/>
    <property type="match status" value="1"/>
</dbReference>
<dbReference type="Proteomes" id="UP000287447">
    <property type="component" value="Unassembled WGS sequence"/>
</dbReference>
<keyword evidence="6" id="KW-0902">Two-component regulatory system</keyword>
<organism evidence="9 10">
    <name type="scientific">Hwanghaeella grinnelliae</name>
    <dbReference type="NCBI Taxonomy" id="2500179"/>
    <lineage>
        <taxon>Bacteria</taxon>
        <taxon>Pseudomonadati</taxon>
        <taxon>Pseudomonadota</taxon>
        <taxon>Alphaproteobacteria</taxon>
        <taxon>Rhodospirillales</taxon>
        <taxon>Rhodospirillaceae</taxon>
        <taxon>Hwanghaeella</taxon>
    </lineage>
</organism>
<gene>
    <name evidence="9" type="ORF">EOI86_17120</name>
</gene>
<dbReference type="Gene3D" id="1.10.287.130">
    <property type="match status" value="1"/>
</dbReference>
<dbReference type="InterPro" id="IPR005467">
    <property type="entry name" value="His_kinase_dom"/>
</dbReference>
<dbReference type="EMBL" id="SADE01000003">
    <property type="protein sequence ID" value="RVU34586.1"/>
    <property type="molecule type" value="Genomic_DNA"/>
</dbReference>
<dbReference type="EC" id="2.7.13.3" evidence="2"/>
<dbReference type="PROSITE" id="PS50109">
    <property type="entry name" value="HIS_KIN"/>
    <property type="match status" value="1"/>
</dbReference>
<evidence type="ECO:0000256" key="4">
    <source>
        <dbReference type="ARBA" id="ARBA00022679"/>
    </source>
</evidence>
<dbReference type="PANTHER" id="PTHR43711:SF1">
    <property type="entry name" value="HISTIDINE KINASE 1"/>
    <property type="match status" value="1"/>
</dbReference>
<sequence length="481" mass="52393">MPFQPSSIPFRRRLSVRQAQLAVVIALGIGTVSALAQILADASNERESLETHASFVLDYASLPAARASYRLDGVGAQELAQSLLSDPALIETTILDDFGDLLAKATRHASMQHGVVTDFLLGSKPIGFERDLFINATTYVGKLKIEIDPIAAAPGFEQRTINSIVSELVKSLLLSVLLLVIYQFMVTKRVTRLAEQVALSGNANDGEVDGDELDQLEQRFRDWTMALKNTARKAEHANNAKTVFLASMSHEMRTPLNAIIGYAEMLEMGIGIDDPSKRAQYLKSIVSSGRHLNKLLADILDFSKIEAGALDFHLEELSPAEVIQENVSLFQDMVGENGLKFETDMTACSTTVIADRSRLRQVLLNLVSNAVKYNKPGGIVRIGCICTDPRLIRLYVEDTGIGIPEDQREVLFSDFVRGRHHQADIPGAGLGLAISKLLTEGMGGIMGCDSKLGDGSSFWIELPAKTSAPSGINTKIPEIRT</sequence>
<dbReference type="GO" id="GO:0000155">
    <property type="term" value="F:phosphorelay sensor kinase activity"/>
    <property type="evidence" value="ECO:0007669"/>
    <property type="project" value="InterPro"/>
</dbReference>
<evidence type="ECO:0000256" key="7">
    <source>
        <dbReference type="SAM" id="Phobius"/>
    </source>
</evidence>
<accession>A0A437QJA4</accession>
<keyword evidence="7" id="KW-1133">Transmembrane helix</keyword>
<dbReference type="SMART" id="SM00387">
    <property type="entry name" value="HATPase_c"/>
    <property type="match status" value="1"/>
</dbReference>
<dbReference type="InterPro" id="IPR036890">
    <property type="entry name" value="HATPase_C_sf"/>
</dbReference>